<organism evidence="1 2">
    <name type="scientific">Lutibacter holmesii</name>
    <dbReference type="NCBI Taxonomy" id="1137985"/>
    <lineage>
        <taxon>Bacteria</taxon>
        <taxon>Pseudomonadati</taxon>
        <taxon>Bacteroidota</taxon>
        <taxon>Flavobacteriia</taxon>
        <taxon>Flavobacteriales</taxon>
        <taxon>Flavobacteriaceae</taxon>
        <taxon>Lutibacter</taxon>
    </lineage>
</organism>
<accession>A0ABW3WKX5</accession>
<dbReference type="Pfam" id="PF09411">
    <property type="entry name" value="PagL"/>
    <property type="match status" value="1"/>
</dbReference>
<dbReference type="Proteomes" id="UP001597241">
    <property type="component" value="Unassembled WGS sequence"/>
</dbReference>
<dbReference type="EMBL" id="JBHTMV010000001">
    <property type="protein sequence ID" value="MFD1292328.1"/>
    <property type="molecule type" value="Genomic_DNA"/>
</dbReference>
<evidence type="ECO:0000313" key="1">
    <source>
        <dbReference type="EMBL" id="MFD1292328.1"/>
    </source>
</evidence>
<dbReference type="InterPro" id="IPR018550">
    <property type="entry name" value="Lipid-A_deacylase-rel"/>
</dbReference>
<dbReference type="Gene3D" id="2.40.160.20">
    <property type="match status" value="1"/>
</dbReference>
<keyword evidence="1" id="KW-0378">Hydrolase</keyword>
<keyword evidence="2" id="KW-1185">Reference proteome</keyword>
<dbReference type="RefSeq" id="WP_386806873.1">
    <property type="nucleotide sequence ID" value="NZ_JBHTMV010000001.1"/>
</dbReference>
<comment type="caution">
    <text evidence="1">The sequence shown here is derived from an EMBL/GenBank/DDBJ whole genome shotgun (WGS) entry which is preliminary data.</text>
</comment>
<sequence length="366" mass="41362">MNKRVFIFFVFSCFLGFSQTKNTYFQANYFYGNTIKTNPDATVFLQGHPTGFYASYNKKTLGENSWEGLFNYPDIGVSFGYQDYNSEILGKLYAVYFHYNFYLLNRKSKNQLIFRPGIGLAYSTNPYDKVTNNKNTAFGSALNSSTYFKLYYQREYLLGNFGVTAGIKFVHASNANVKSPNSGVNIWALSAGVNYNLAPKDTPLVFIPSTDTLKVTEPIKLNLVVRGGVNESPIIGSGLKPFFVASAYIDKRISRKSAFQLGADLYISPMLKDYYDLNANLPNSNLEEPNSFSRIGAFVGYELFISKLSIEGQVGYYVKYPVEFDGRVYESLALKRYFKDKWFASVRMKVHAANAETVEFGIGIRL</sequence>
<evidence type="ECO:0000313" key="2">
    <source>
        <dbReference type="Proteomes" id="UP001597241"/>
    </source>
</evidence>
<dbReference type="GO" id="GO:0016787">
    <property type="term" value="F:hydrolase activity"/>
    <property type="evidence" value="ECO:0007669"/>
    <property type="project" value="UniProtKB-KW"/>
</dbReference>
<protein>
    <submittedName>
        <fullName evidence="1">Acyloxyacyl hydrolase</fullName>
    </submittedName>
</protein>
<name>A0ABW3WKX5_9FLAO</name>
<gene>
    <name evidence="1" type="ORF">ACFQ5N_00650</name>
</gene>
<reference evidence="2" key="1">
    <citation type="journal article" date="2019" name="Int. J. Syst. Evol. Microbiol.">
        <title>The Global Catalogue of Microorganisms (GCM) 10K type strain sequencing project: providing services to taxonomists for standard genome sequencing and annotation.</title>
        <authorList>
            <consortium name="The Broad Institute Genomics Platform"/>
            <consortium name="The Broad Institute Genome Sequencing Center for Infectious Disease"/>
            <person name="Wu L."/>
            <person name="Ma J."/>
        </authorList>
    </citation>
    <scope>NUCLEOTIDE SEQUENCE [LARGE SCALE GENOMIC DNA]</scope>
    <source>
        <strain evidence="2">CCUG 62221</strain>
    </source>
</reference>
<proteinExistence type="predicted"/>